<evidence type="ECO:0000259" key="4">
    <source>
        <dbReference type="Pfam" id="PF07916"/>
    </source>
</evidence>
<keyword evidence="3" id="KW-1133">Transmembrane helix</keyword>
<feature type="domain" description="TraG N-terminal Proteobacteria" evidence="4">
    <location>
        <begin position="6"/>
        <end position="467"/>
    </location>
</feature>
<name>A0AAE3CWU4_PRORE</name>
<evidence type="ECO:0000313" key="6">
    <source>
        <dbReference type="Proteomes" id="UP001155882"/>
    </source>
</evidence>
<feature type="transmembrane region" description="Helical" evidence="3">
    <location>
        <begin position="6"/>
        <end position="28"/>
    </location>
</feature>
<feature type="region of interest" description="Disordered" evidence="2">
    <location>
        <begin position="938"/>
        <end position="969"/>
    </location>
</feature>
<reference evidence="5" key="1">
    <citation type="submission" date="2021-07" db="EMBL/GenBank/DDBJ databases">
        <authorList>
            <person name="Stanton E."/>
        </authorList>
    </citation>
    <scope>NUCLEOTIDE SEQUENCE</scope>
    <source>
        <strain evidence="5">2021EL-01139</strain>
    </source>
</reference>
<dbReference type="RefSeq" id="WP_219197711.1">
    <property type="nucleotide sequence ID" value="NZ_JAHWLI010000045.1"/>
</dbReference>
<feature type="transmembrane region" description="Helical" evidence="3">
    <location>
        <begin position="60"/>
        <end position="77"/>
    </location>
</feature>
<dbReference type="EMBL" id="JAHWLI010000045">
    <property type="protein sequence ID" value="MBW3117557.1"/>
    <property type="molecule type" value="Genomic_DNA"/>
</dbReference>
<comment type="caution">
    <text evidence="5">The sequence shown here is derived from an EMBL/GenBank/DDBJ whole genome shotgun (WGS) entry which is preliminary data.</text>
</comment>
<feature type="transmembrane region" description="Helical" evidence="3">
    <location>
        <begin position="338"/>
        <end position="366"/>
    </location>
</feature>
<dbReference type="Pfam" id="PF07916">
    <property type="entry name" value="TraG_N"/>
    <property type="match status" value="1"/>
</dbReference>
<dbReference type="Proteomes" id="UP001155882">
    <property type="component" value="Unassembled WGS sequence"/>
</dbReference>
<dbReference type="InterPro" id="IPR012931">
    <property type="entry name" value="TraG_N_Proteobacteria"/>
</dbReference>
<proteinExistence type="predicted"/>
<keyword evidence="3" id="KW-0812">Transmembrane</keyword>
<feature type="compositionally biased region" description="Basic and acidic residues" evidence="2">
    <location>
        <begin position="680"/>
        <end position="689"/>
    </location>
</feature>
<evidence type="ECO:0000256" key="1">
    <source>
        <dbReference type="SAM" id="Coils"/>
    </source>
</evidence>
<sequence length="969" mass="105066">MAVIDTVYVLGGGEYMMQVFNGVAALIGSDTWDSMFRIVLSISAVSVLISFMKAHDPKELIKFTAMIVLVSSVLLVPKRTVQIIDRTNPTGVYLVDNVPLGLAAPAKFITSIGTGLTELYDMIFHTPDSLTYSKTGMLFGANLVGNLSDAMMVDGDLAELMGLYTKNCVIGDILINHKYSFQELMSSRDPYTLIFQKPSPLRGIIVPYGNTAAVGANGVAQSGFWTCADIAKHVLMPKLNIDTQTGGKTWNYMVKQIFGGRPDANVLYSNMMGDSYNFYYQGAETASQLMRNSVVMNALKNGISAYSAQSGDTASLVNLASTSSYNKMRLSWATSSQVAVSFVPILNTILLSLVIALFPIFILLAVIHSLSVKMLFNYIMSIIYLQSWPPMFAILNYATSFYLRGKTGGLDFNLANQASIQQMHSDIGLIAGWLSISIPFIAVAIVRGLGPAIAQAGNYLGTAINSSATATSSQAADGNWSFNNMQSGNVAGNKWDTNASFRDGQMTRQLASGASSTVTSSGQEVMDISGAMSRLPVSIKGSEAVVSSLQQSAKFAKTQAAQSLSAFQSSVNSAWNQASQFTKQFGNSATASTSTDSGLSGNQAEGFKKVINATETRAKNDNISNEEAFAKLLSESFDASKTMGAKAEGGISLPVIGGAQAYTDGNTRDTDSKQSSVQERGSRHQDTRSESGSQTTRDFTEGLDMLNSSKISEGTNRHDNEANSEINQMVATLNVAKNQYEQYSNSLTESKELSDMASFAQNNSAQIDSNLDQEFASYVRQKAPSQADELLSNTSDIRVAKERDALAQSFVKERLLPKLESEYSQNRGTIEAKGEAASGGNLPSSSDLIAEHESNDKRIKAMSEGAEIKHDTAQNVISKETSTKGNIANIKDKIVEGKKEVDNQQKVLESNHQMKVNKYDQQMEIEKDKKAKAGLLYDKKNHEKAESKNNEEDNGIMKRDEYNKYKNSD</sequence>
<organism evidence="5 6">
    <name type="scientific">Providencia rettgeri</name>
    <dbReference type="NCBI Taxonomy" id="587"/>
    <lineage>
        <taxon>Bacteria</taxon>
        <taxon>Pseudomonadati</taxon>
        <taxon>Pseudomonadota</taxon>
        <taxon>Gammaproteobacteria</taxon>
        <taxon>Enterobacterales</taxon>
        <taxon>Morganellaceae</taxon>
        <taxon>Providencia</taxon>
    </lineage>
</organism>
<gene>
    <name evidence="5" type="primary">traG</name>
    <name evidence="5" type="ORF">KYI77_13965</name>
</gene>
<dbReference type="NCBIfam" id="NF010295">
    <property type="entry name" value="PRK13735.1"/>
    <property type="match status" value="1"/>
</dbReference>
<accession>A0AAE3CWU4</accession>
<feature type="transmembrane region" description="Helical" evidence="3">
    <location>
        <begin position="378"/>
        <end position="398"/>
    </location>
</feature>
<evidence type="ECO:0000313" key="5">
    <source>
        <dbReference type="EMBL" id="MBW3117557.1"/>
    </source>
</evidence>
<feature type="transmembrane region" description="Helical" evidence="3">
    <location>
        <begin position="427"/>
        <end position="446"/>
    </location>
</feature>
<dbReference type="AlphaFoldDB" id="A0AAE3CWU4"/>
<feature type="region of interest" description="Disordered" evidence="2">
    <location>
        <begin position="662"/>
        <end position="703"/>
    </location>
</feature>
<feature type="coiled-coil region" evidence="1">
    <location>
        <begin position="726"/>
        <end position="753"/>
    </location>
</feature>
<evidence type="ECO:0000256" key="3">
    <source>
        <dbReference type="SAM" id="Phobius"/>
    </source>
</evidence>
<evidence type="ECO:0000256" key="2">
    <source>
        <dbReference type="SAM" id="MobiDB-lite"/>
    </source>
</evidence>
<protein>
    <submittedName>
        <fullName evidence="5">Conjugal transfer mating pair stabilization protein TraG</fullName>
    </submittedName>
</protein>
<keyword evidence="3" id="KW-0472">Membrane</keyword>
<keyword evidence="1" id="KW-0175">Coiled coil</keyword>